<dbReference type="Gene3D" id="3.40.50.150">
    <property type="entry name" value="Vaccinia Virus protein VP39"/>
    <property type="match status" value="1"/>
</dbReference>
<dbReference type="AlphaFoldDB" id="I3ZA10"/>
<evidence type="ECO:0000256" key="5">
    <source>
        <dbReference type="ARBA" id="ARBA00022691"/>
    </source>
</evidence>
<dbReference type="eggNOG" id="COG3129">
    <property type="taxonomic scope" value="Bacteria"/>
</dbReference>
<dbReference type="InterPro" id="IPR010286">
    <property type="entry name" value="METTL16/RlmF"/>
</dbReference>
<dbReference type="InterPro" id="IPR016909">
    <property type="entry name" value="rRNA_lsu_MeTfrase_F"/>
</dbReference>
<evidence type="ECO:0000313" key="7">
    <source>
        <dbReference type="EMBL" id="AFL86078.1"/>
    </source>
</evidence>
<evidence type="ECO:0000256" key="6">
    <source>
        <dbReference type="HAMAP-Rule" id="MF_01848"/>
    </source>
</evidence>
<dbReference type="NCBIfam" id="NF008725">
    <property type="entry name" value="PRK11727.1"/>
    <property type="match status" value="1"/>
</dbReference>
<comment type="function">
    <text evidence="6">Specifically methylates the adenine in position 1618 of 23S rRNA.</text>
</comment>
<dbReference type="STRING" id="866536.Belba_3581"/>
<keyword evidence="5 6" id="KW-0949">S-adenosyl-L-methionine</keyword>
<dbReference type="Pfam" id="PF05971">
    <property type="entry name" value="Methyltransf_10"/>
    <property type="match status" value="1"/>
</dbReference>
<evidence type="ECO:0000256" key="2">
    <source>
        <dbReference type="ARBA" id="ARBA00022552"/>
    </source>
</evidence>
<comment type="catalytic activity">
    <reaction evidence="6">
        <text>adenosine(1618) in 23S rRNA + S-adenosyl-L-methionine = N(6)-methyladenosine(1618) in 23S rRNA + S-adenosyl-L-homocysteine + H(+)</text>
        <dbReference type="Rhea" id="RHEA:16497"/>
        <dbReference type="Rhea" id="RHEA-COMP:10229"/>
        <dbReference type="Rhea" id="RHEA-COMP:10231"/>
        <dbReference type="ChEBI" id="CHEBI:15378"/>
        <dbReference type="ChEBI" id="CHEBI:57856"/>
        <dbReference type="ChEBI" id="CHEBI:59789"/>
        <dbReference type="ChEBI" id="CHEBI:74411"/>
        <dbReference type="ChEBI" id="CHEBI:74449"/>
        <dbReference type="EC" id="2.1.1.181"/>
    </reaction>
</comment>
<gene>
    <name evidence="6" type="primary">rlmF</name>
    <name evidence="7" type="ordered locus">Belba_3581</name>
</gene>
<dbReference type="PIRSF" id="PIRSF029038">
    <property type="entry name" value="Mtase_YbiN_prd"/>
    <property type="match status" value="1"/>
</dbReference>
<dbReference type="PATRIC" id="fig|866536.3.peg.3711"/>
<sequence>MPKDKKVHPTVKSVLHPRNKHRERYDFETLTESLPALRNFVLINKYGDETIDFFDPKAVLMLNKALLKHFYKIDNWDIPENYLCPPIPGRADYIHYIADLLSDSDKNGKSQKQTKCLDIGVGANCIYPIIGAMEYGWSFVGSDIDPEAIDAAQKTINNNSALKSNVFLRLQTNKKNFFTGIIQEGEFYDVSICNPPFHASAKEAQASSLRKLSNLKGQKVTKATLNFGGQSNELWYEGGELKFLNDMIYESRRFGKQCRWFTSLVSKEANLPFVYKTLDAVQPKIIKTIEMGQGNKISRIVAWSFE</sequence>
<evidence type="ECO:0000256" key="4">
    <source>
        <dbReference type="ARBA" id="ARBA00022679"/>
    </source>
</evidence>
<comment type="subcellular location">
    <subcellularLocation>
        <location evidence="6">Cytoplasm</location>
    </subcellularLocation>
</comment>
<dbReference type="CDD" id="cd02440">
    <property type="entry name" value="AdoMet_MTases"/>
    <property type="match status" value="1"/>
</dbReference>
<evidence type="ECO:0000313" key="8">
    <source>
        <dbReference type="Proteomes" id="UP000006050"/>
    </source>
</evidence>
<accession>I3ZA10</accession>
<keyword evidence="2 6" id="KW-0698">rRNA processing</keyword>
<dbReference type="EC" id="2.1.1.181" evidence="6"/>
<keyword evidence="1 6" id="KW-0963">Cytoplasm</keyword>
<dbReference type="HOGENOM" id="CLU_027534_3_0_10"/>
<organism evidence="7 8">
    <name type="scientific">Belliella baltica (strain DSM 15883 / CIP 108006 / LMG 21964 / BA134)</name>
    <dbReference type="NCBI Taxonomy" id="866536"/>
    <lineage>
        <taxon>Bacteria</taxon>
        <taxon>Pseudomonadati</taxon>
        <taxon>Bacteroidota</taxon>
        <taxon>Cytophagia</taxon>
        <taxon>Cytophagales</taxon>
        <taxon>Cyclobacteriaceae</taxon>
        <taxon>Belliella</taxon>
    </lineage>
</organism>
<dbReference type="InterPro" id="IPR029063">
    <property type="entry name" value="SAM-dependent_MTases_sf"/>
</dbReference>
<dbReference type="PANTHER" id="PTHR13393:SF0">
    <property type="entry name" value="RNA N6-ADENOSINE-METHYLTRANSFERASE METTL16"/>
    <property type="match status" value="1"/>
</dbReference>
<keyword evidence="4 6" id="KW-0808">Transferase</keyword>
<name>I3ZA10_BELBD</name>
<evidence type="ECO:0000256" key="3">
    <source>
        <dbReference type="ARBA" id="ARBA00022603"/>
    </source>
</evidence>
<dbReference type="Proteomes" id="UP000006050">
    <property type="component" value="Chromosome"/>
</dbReference>
<dbReference type="KEGG" id="bbd:Belba_3581"/>
<keyword evidence="3 6" id="KW-0489">Methyltransferase</keyword>
<reference evidence="8" key="1">
    <citation type="submission" date="2012-06" db="EMBL/GenBank/DDBJ databases">
        <title>The complete genome of Belliella baltica DSM 15883.</title>
        <authorList>
            <person name="Lucas S."/>
            <person name="Copeland A."/>
            <person name="Lapidus A."/>
            <person name="Goodwin L."/>
            <person name="Pitluck S."/>
            <person name="Peters L."/>
            <person name="Mikhailova N."/>
            <person name="Davenport K."/>
            <person name="Kyrpides N."/>
            <person name="Mavromatis K."/>
            <person name="Pagani I."/>
            <person name="Ivanova N."/>
            <person name="Ovchinnikova G."/>
            <person name="Zeytun A."/>
            <person name="Detter J.C."/>
            <person name="Han C."/>
            <person name="Land M."/>
            <person name="Hauser L."/>
            <person name="Markowitz V."/>
            <person name="Cheng J.-F."/>
            <person name="Hugenholtz P."/>
            <person name="Woyke T."/>
            <person name="Wu D."/>
            <person name="Tindall B."/>
            <person name="Pomrenke H."/>
            <person name="Brambilla E."/>
            <person name="Klenk H.-P."/>
            <person name="Eisen J.A."/>
        </authorList>
    </citation>
    <scope>NUCLEOTIDE SEQUENCE [LARGE SCALE GENOMIC DNA]</scope>
    <source>
        <strain evidence="8">DSM 15883 / CIP 108006 / LMG 21964 / BA134</strain>
    </source>
</reference>
<dbReference type="GO" id="GO:0005737">
    <property type="term" value="C:cytoplasm"/>
    <property type="evidence" value="ECO:0007669"/>
    <property type="project" value="UniProtKB-SubCell"/>
</dbReference>
<dbReference type="GO" id="GO:0070475">
    <property type="term" value="P:rRNA base methylation"/>
    <property type="evidence" value="ECO:0007669"/>
    <property type="project" value="TreeGrafter"/>
</dbReference>
<dbReference type="SUPFAM" id="SSF53335">
    <property type="entry name" value="S-adenosyl-L-methionine-dependent methyltransferases"/>
    <property type="match status" value="1"/>
</dbReference>
<keyword evidence="8" id="KW-1185">Reference proteome</keyword>
<protein>
    <recommendedName>
        <fullName evidence="6">Ribosomal RNA large subunit methyltransferase F</fullName>
        <ecNumber evidence="6">2.1.1.181</ecNumber>
    </recommendedName>
    <alternativeName>
        <fullName evidence="6">23S rRNA mA1618 methyltransferase</fullName>
    </alternativeName>
    <alternativeName>
        <fullName evidence="6">rRNA adenine N-6-methyltransferase</fullName>
    </alternativeName>
</protein>
<evidence type="ECO:0000256" key="1">
    <source>
        <dbReference type="ARBA" id="ARBA00022490"/>
    </source>
</evidence>
<dbReference type="RefSeq" id="WP_014774012.1">
    <property type="nucleotide sequence ID" value="NC_018010.1"/>
</dbReference>
<dbReference type="HAMAP" id="MF_01848">
    <property type="entry name" value="23SrRNA_methyltr_F"/>
    <property type="match status" value="1"/>
</dbReference>
<proteinExistence type="inferred from homology"/>
<dbReference type="GO" id="GO:0052907">
    <property type="term" value="F:23S rRNA (adenine(1618)-N(6))-methyltransferase activity"/>
    <property type="evidence" value="ECO:0007669"/>
    <property type="project" value="UniProtKB-EC"/>
</dbReference>
<dbReference type="PANTHER" id="PTHR13393">
    <property type="entry name" value="SAM-DEPENDENT METHYLTRANSFERASE"/>
    <property type="match status" value="1"/>
</dbReference>
<comment type="similarity">
    <text evidence="6">Belongs to the methyltransferase superfamily. METTL16/RlmF family.</text>
</comment>
<dbReference type="EMBL" id="CP003281">
    <property type="protein sequence ID" value="AFL86078.1"/>
    <property type="molecule type" value="Genomic_DNA"/>
</dbReference>